<accession>A0A0W1A4X6</accession>
<evidence type="ECO:0000313" key="1">
    <source>
        <dbReference type="EMBL" id="KTD76398.1"/>
    </source>
</evidence>
<dbReference type="AlphaFoldDB" id="A0A0W1A4X6"/>
<evidence type="ECO:0000313" key="2">
    <source>
        <dbReference type="Proteomes" id="UP000054729"/>
    </source>
</evidence>
<name>A0A0W1A4X6_9GAMM</name>
<proteinExistence type="predicted"/>
<reference evidence="1 2" key="1">
    <citation type="submission" date="2015-11" db="EMBL/GenBank/DDBJ databases">
        <title>Genomic analysis of 38 Legionella species identifies large and diverse effector repertoires.</title>
        <authorList>
            <person name="Burstein D."/>
            <person name="Amaro F."/>
            <person name="Zusman T."/>
            <person name="Lifshitz Z."/>
            <person name="Cohen O."/>
            <person name="Gilbert J.A."/>
            <person name="Pupko T."/>
            <person name="Shuman H.A."/>
            <person name="Segal G."/>
        </authorList>
    </citation>
    <scope>NUCLEOTIDE SEQUENCE [LARGE SCALE GENOMIC DNA]</scope>
    <source>
        <strain evidence="1 2">ATCC 51914</strain>
    </source>
</reference>
<comment type="caution">
    <text evidence="1">The sequence shown here is derived from an EMBL/GenBank/DDBJ whole genome shotgun (WGS) entry which is preliminary data.</text>
</comment>
<gene>
    <name evidence="1" type="ORF">Lwal_2120</name>
</gene>
<dbReference type="Proteomes" id="UP000054729">
    <property type="component" value="Unassembled WGS sequence"/>
</dbReference>
<sequence length="91" mass="10741">MVLIEPTTPIAIRIQIGRNQFESRLVSLSETEIELTTNHYFEKETQIHFLAKYFRGLAEIKEIHFINSSFIYKLEIMNIQFQPGLLINTRL</sequence>
<protein>
    <submittedName>
        <fullName evidence="1">Uncharacterized protein</fullName>
    </submittedName>
</protein>
<dbReference type="STRING" id="66969.Lwal_2120"/>
<dbReference type="PATRIC" id="fig|66969.6.peg.2309"/>
<dbReference type="EMBL" id="LNZB01000051">
    <property type="protein sequence ID" value="KTD76398.1"/>
    <property type="molecule type" value="Genomic_DNA"/>
</dbReference>
<dbReference type="RefSeq" id="WP_331712946.1">
    <property type="nucleotide sequence ID" value="NZ_CAAAIQ010000001.1"/>
</dbReference>
<organism evidence="1 2">
    <name type="scientific">Legionella waltersii</name>
    <dbReference type="NCBI Taxonomy" id="66969"/>
    <lineage>
        <taxon>Bacteria</taxon>
        <taxon>Pseudomonadati</taxon>
        <taxon>Pseudomonadota</taxon>
        <taxon>Gammaproteobacteria</taxon>
        <taxon>Legionellales</taxon>
        <taxon>Legionellaceae</taxon>
        <taxon>Legionella</taxon>
    </lineage>
</organism>
<keyword evidence="2" id="KW-1185">Reference proteome</keyword>